<dbReference type="EMBL" id="VXIV02003250">
    <property type="protein sequence ID" value="KAF6019180.1"/>
    <property type="molecule type" value="Genomic_DNA"/>
</dbReference>
<dbReference type="GO" id="GO:0000122">
    <property type="term" value="P:negative regulation of transcription by RNA polymerase II"/>
    <property type="evidence" value="ECO:0007669"/>
    <property type="project" value="TreeGrafter"/>
</dbReference>
<organism evidence="8 9">
    <name type="scientific">Bugula neritina</name>
    <name type="common">Brown bryozoan</name>
    <name type="synonym">Sertularia neritina</name>
    <dbReference type="NCBI Taxonomy" id="10212"/>
    <lineage>
        <taxon>Eukaryota</taxon>
        <taxon>Metazoa</taxon>
        <taxon>Spiralia</taxon>
        <taxon>Lophotrochozoa</taxon>
        <taxon>Bryozoa</taxon>
        <taxon>Gymnolaemata</taxon>
        <taxon>Cheilostomatida</taxon>
        <taxon>Flustrina</taxon>
        <taxon>Buguloidea</taxon>
        <taxon>Bugulidae</taxon>
        <taxon>Bugula</taxon>
    </lineage>
</organism>
<dbReference type="GO" id="GO:0000812">
    <property type="term" value="C:Swr1 complex"/>
    <property type="evidence" value="ECO:0007669"/>
    <property type="project" value="TreeGrafter"/>
</dbReference>
<keyword evidence="2" id="KW-0156">Chromatin regulator</keyword>
<dbReference type="FunFam" id="1.10.10.60:FF:000087">
    <property type="entry name" value="DNA methyltransferase 1-associated protein 1"/>
    <property type="match status" value="1"/>
</dbReference>
<evidence type="ECO:0000313" key="9">
    <source>
        <dbReference type="Proteomes" id="UP000593567"/>
    </source>
</evidence>
<keyword evidence="4" id="KW-0804">Transcription</keyword>
<accession>A0A7J7IZ80</accession>
<keyword evidence="3" id="KW-0805">Transcription regulation</keyword>
<proteinExistence type="predicted"/>
<evidence type="ECO:0000256" key="1">
    <source>
        <dbReference type="ARBA" id="ARBA00004123"/>
    </source>
</evidence>
<reference evidence="8" key="1">
    <citation type="submission" date="2020-06" db="EMBL/GenBank/DDBJ databases">
        <title>Draft genome of Bugula neritina, a colonial animal packing powerful symbionts and potential medicines.</title>
        <authorList>
            <person name="Rayko M."/>
        </authorList>
    </citation>
    <scope>NUCLEOTIDE SEQUENCE [LARGE SCALE GENOMIC DNA]</scope>
    <source>
        <strain evidence="8">Kwan_BN1</strain>
    </source>
</reference>
<name>A0A7J7IZ80_BUGNE</name>
<evidence type="ECO:0000256" key="5">
    <source>
        <dbReference type="ARBA" id="ARBA00023242"/>
    </source>
</evidence>
<keyword evidence="5" id="KW-0539">Nucleus</keyword>
<feature type="domain" description="DAMP1 SANT/Myb-like" evidence="7">
    <location>
        <begin position="117"/>
        <end position="195"/>
    </location>
</feature>
<evidence type="ECO:0000256" key="2">
    <source>
        <dbReference type="ARBA" id="ARBA00022853"/>
    </source>
</evidence>
<evidence type="ECO:0000313" key="8">
    <source>
        <dbReference type="EMBL" id="KAF6019180.1"/>
    </source>
</evidence>
<dbReference type="PANTHER" id="PTHR12855:SF10">
    <property type="entry name" value="DNA METHYLTRANSFERASE 1-ASSOCIATED PROTEIN 1"/>
    <property type="match status" value="1"/>
</dbReference>
<dbReference type="GO" id="GO:0006281">
    <property type="term" value="P:DNA repair"/>
    <property type="evidence" value="ECO:0007669"/>
    <property type="project" value="InterPro"/>
</dbReference>
<dbReference type="Proteomes" id="UP000593567">
    <property type="component" value="Unassembled WGS sequence"/>
</dbReference>
<dbReference type="InterPro" id="IPR032563">
    <property type="entry name" value="DAMP1_SANT-like"/>
</dbReference>
<protein>
    <recommendedName>
        <fullName evidence="6">DNA methyltransferase 1-associated protein 1</fullName>
    </recommendedName>
</protein>
<dbReference type="GO" id="GO:0003714">
    <property type="term" value="F:transcription corepressor activity"/>
    <property type="evidence" value="ECO:0007669"/>
    <property type="project" value="TreeGrafter"/>
</dbReference>
<evidence type="ECO:0000259" key="7">
    <source>
        <dbReference type="Pfam" id="PF16282"/>
    </source>
</evidence>
<keyword evidence="9" id="KW-1185">Reference proteome</keyword>
<dbReference type="PANTHER" id="PTHR12855">
    <property type="entry name" value="DNA METHYLTRANSFERASE 1-ASSOCIATED PROTEIN 1 FAMILY MEMBER"/>
    <property type="match status" value="1"/>
</dbReference>
<dbReference type="InterPro" id="IPR027109">
    <property type="entry name" value="Swc4/Dmap1"/>
</dbReference>
<evidence type="ECO:0000256" key="6">
    <source>
        <dbReference type="ARBA" id="ARBA00067416"/>
    </source>
</evidence>
<dbReference type="OrthoDB" id="19740at2759"/>
<evidence type="ECO:0000256" key="3">
    <source>
        <dbReference type="ARBA" id="ARBA00023015"/>
    </source>
</evidence>
<dbReference type="GO" id="GO:0035267">
    <property type="term" value="C:NuA4 histone acetyltransferase complex"/>
    <property type="evidence" value="ECO:0007669"/>
    <property type="project" value="InterPro"/>
</dbReference>
<comment type="caution">
    <text evidence="8">The sequence shown here is derived from an EMBL/GenBank/DDBJ whole genome shotgun (WGS) entry which is preliminary data.</text>
</comment>
<evidence type="ECO:0000256" key="4">
    <source>
        <dbReference type="ARBA" id="ARBA00023163"/>
    </source>
</evidence>
<sequence>MDRSSDIMDILEISGVESKKSELMNSDGTKKVKKPKKYDIKKPEGMHRELWGLLWTDNMDAPPVIATESTQGYKALKAKLGSSKVRPWSWTPFQNPARKDGAIFYHWRRIADEGKDYPFAAFNKAAEVMMYTDAEYQLHLSGDGWSRSETDHLMDLAKRFDMRYIVMHDRWNTDKFAKRSVEDIKDRYYNIANTLLKVC</sequence>
<comment type="subcellular location">
    <subcellularLocation>
        <location evidence="1">Nucleus</location>
    </subcellularLocation>
</comment>
<dbReference type="AlphaFoldDB" id="A0A7J7IZ80"/>
<dbReference type="Pfam" id="PF16282">
    <property type="entry name" value="SANT_DAMP1_like"/>
    <property type="match status" value="1"/>
</dbReference>
<gene>
    <name evidence="8" type="ORF">EB796_022483</name>
</gene>
<dbReference type="GO" id="GO:0006338">
    <property type="term" value="P:chromatin remodeling"/>
    <property type="evidence" value="ECO:0007669"/>
    <property type="project" value="InterPro"/>
</dbReference>
<dbReference type="Gene3D" id="1.10.10.60">
    <property type="entry name" value="Homeodomain-like"/>
    <property type="match status" value="1"/>
</dbReference>